<feature type="region of interest" description="Disordered" evidence="1">
    <location>
        <begin position="101"/>
        <end position="156"/>
    </location>
</feature>
<organism evidence="2 3">
    <name type="scientific">Solanum tuberosum</name>
    <name type="common">Potato</name>
    <dbReference type="NCBI Taxonomy" id="4113"/>
    <lineage>
        <taxon>Eukaryota</taxon>
        <taxon>Viridiplantae</taxon>
        <taxon>Streptophyta</taxon>
        <taxon>Embryophyta</taxon>
        <taxon>Tracheophyta</taxon>
        <taxon>Spermatophyta</taxon>
        <taxon>Magnoliopsida</taxon>
        <taxon>eudicotyledons</taxon>
        <taxon>Gunneridae</taxon>
        <taxon>Pentapetalae</taxon>
        <taxon>asterids</taxon>
        <taxon>lamiids</taxon>
        <taxon>Solanales</taxon>
        <taxon>Solanaceae</taxon>
        <taxon>Solanoideae</taxon>
        <taxon>Solaneae</taxon>
        <taxon>Solanum</taxon>
    </lineage>
</organism>
<sequence length="156" mass="17627">MNQEACVTKRLKVKNLNYVSAGSLASLRNKKVSKQKHKQNSEYISPVQVMKSNDKYHKHKQNSNYILDESQVSEQVQEVSLNSTFPTVQTVCEKVQQLLPNSTTPVSQEAHEQVQQQSQLSSTPAAQPIQEQMQQHPQNSTNVEGNNQSEEQGKHI</sequence>
<dbReference type="EMBL" id="JAIVGD010000028">
    <property type="protein sequence ID" value="KAH0737761.1"/>
    <property type="molecule type" value="Genomic_DNA"/>
</dbReference>
<reference evidence="2 3" key="1">
    <citation type="journal article" date="2021" name="bioRxiv">
        <title>Chromosome-scale and haplotype-resolved genome assembly of a tetraploid potato cultivar.</title>
        <authorList>
            <person name="Sun H."/>
            <person name="Jiao W.-B."/>
            <person name="Krause K."/>
            <person name="Campoy J.A."/>
            <person name="Goel M."/>
            <person name="Folz-Donahue K."/>
            <person name="Kukat C."/>
            <person name="Huettel B."/>
            <person name="Schneeberger K."/>
        </authorList>
    </citation>
    <scope>NUCLEOTIDE SEQUENCE [LARGE SCALE GENOMIC DNA]</scope>
    <source>
        <strain evidence="2">SolTubOtavaFocal</strain>
        <tissue evidence="2">Leaves</tissue>
    </source>
</reference>
<evidence type="ECO:0000313" key="2">
    <source>
        <dbReference type="EMBL" id="KAH0737761.1"/>
    </source>
</evidence>
<name>A0ABQ7TUD1_SOLTU</name>
<protein>
    <submittedName>
        <fullName evidence="2">Uncharacterized protein</fullName>
    </submittedName>
</protein>
<feature type="compositionally biased region" description="Polar residues" evidence="1">
    <location>
        <begin position="139"/>
        <end position="150"/>
    </location>
</feature>
<dbReference type="Proteomes" id="UP000826656">
    <property type="component" value="Unassembled WGS sequence"/>
</dbReference>
<comment type="caution">
    <text evidence="2">The sequence shown here is derived from an EMBL/GenBank/DDBJ whole genome shotgun (WGS) entry which is preliminary data.</text>
</comment>
<proteinExistence type="predicted"/>
<keyword evidence="3" id="KW-1185">Reference proteome</keyword>
<feature type="compositionally biased region" description="Low complexity" evidence="1">
    <location>
        <begin position="113"/>
        <end position="138"/>
    </location>
</feature>
<evidence type="ECO:0000256" key="1">
    <source>
        <dbReference type="SAM" id="MobiDB-lite"/>
    </source>
</evidence>
<evidence type="ECO:0000313" key="3">
    <source>
        <dbReference type="Proteomes" id="UP000826656"/>
    </source>
</evidence>
<accession>A0ABQ7TUD1</accession>
<gene>
    <name evidence="2" type="ORF">KY290_036466</name>
</gene>